<feature type="chain" id="PRO_5032728504" evidence="5">
    <location>
        <begin position="30"/>
        <end position="257"/>
    </location>
</feature>
<feature type="binding site" evidence="4">
    <location>
        <position position="175"/>
    </location>
    <ligand>
        <name>molybdate</name>
        <dbReference type="ChEBI" id="CHEBI:36264"/>
    </ligand>
</feature>
<dbReference type="RefSeq" id="WP_183371646.1">
    <property type="nucleotide sequence ID" value="NZ_BAABHL010000041.1"/>
</dbReference>
<dbReference type="GO" id="GO:0015689">
    <property type="term" value="P:molybdate ion transport"/>
    <property type="evidence" value="ECO:0007669"/>
    <property type="project" value="InterPro"/>
</dbReference>
<protein>
    <submittedName>
        <fullName evidence="6">Molybdate transport system substrate-binding protein</fullName>
    </submittedName>
</protein>
<feature type="binding site" evidence="4">
    <location>
        <position position="73"/>
    </location>
    <ligand>
        <name>molybdate</name>
        <dbReference type="ChEBI" id="CHEBI:36264"/>
    </ligand>
</feature>
<gene>
    <name evidence="6" type="ORF">BKA16_003247</name>
</gene>
<keyword evidence="7" id="KW-1185">Reference proteome</keyword>
<comment type="similarity">
    <text evidence="1">Belongs to the bacterial solute-binding protein ModA family.</text>
</comment>
<proteinExistence type="inferred from homology"/>
<name>A0A840EUV1_9ACTN</name>
<dbReference type="NCBIfam" id="TIGR01256">
    <property type="entry name" value="modA"/>
    <property type="match status" value="1"/>
</dbReference>
<feature type="binding site" evidence="4">
    <location>
        <position position="44"/>
    </location>
    <ligand>
        <name>molybdate</name>
        <dbReference type="ChEBI" id="CHEBI:36264"/>
    </ligand>
</feature>
<feature type="signal peptide" evidence="5">
    <location>
        <begin position="1"/>
        <end position="29"/>
    </location>
</feature>
<dbReference type="SUPFAM" id="SSF53850">
    <property type="entry name" value="Periplasmic binding protein-like II"/>
    <property type="match status" value="1"/>
</dbReference>
<keyword evidence="2 4" id="KW-0479">Metal-binding</keyword>
<dbReference type="Proteomes" id="UP000551501">
    <property type="component" value="Unassembled WGS sequence"/>
</dbReference>
<dbReference type="GO" id="GO:0046872">
    <property type="term" value="F:metal ion binding"/>
    <property type="evidence" value="ECO:0007669"/>
    <property type="project" value="UniProtKB-KW"/>
</dbReference>
<dbReference type="PIRSF" id="PIRSF004846">
    <property type="entry name" value="ModA"/>
    <property type="match status" value="1"/>
</dbReference>
<reference evidence="6 7" key="1">
    <citation type="submission" date="2020-08" db="EMBL/GenBank/DDBJ databases">
        <title>Sequencing the genomes of 1000 actinobacteria strains.</title>
        <authorList>
            <person name="Klenk H.-P."/>
        </authorList>
    </citation>
    <scope>NUCLEOTIDE SEQUENCE [LARGE SCALE GENOMIC DNA]</scope>
    <source>
        <strain evidence="6 7">DSM 45298</strain>
    </source>
</reference>
<dbReference type="PANTHER" id="PTHR30632:SF0">
    <property type="entry name" value="SULFATE-BINDING PROTEIN"/>
    <property type="match status" value="1"/>
</dbReference>
<evidence type="ECO:0000313" key="6">
    <source>
        <dbReference type="EMBL" id="MBB4136695.1"/>
    </source>
</evidence>
<evidence type="ECO:0000256" key="4">
    <source>
        <dbReference type="PIRSR" id="PIRSR004846-1"/>
    </source>
</evidence>
<dbReference type="EMBL" id="JACIFP010000001">
    <property type="protein sequence ID" value="MBB4136695.1"/>
    <property type="molecule type" value="Genomic_DNA"/>
</dbReference>
<dbReference type="AlphaFoldDB" id="A0A840EUV1"/>
<evidence type="ECO:0000313" key="7">
    <source>
        <dbReference type="Proteomes" id="UP000551501"/>
    </source>
</evidence>
<feature type="binding site" evidence="4">
    <location>
        <position position="193"/>
    </location>
    <ligand>
        <name>molybdate</name>
        <dbReference type="ChEBI" id="CHEBI:36264"/>
    </ligand>
</feature>
<keyword evidence="4" id="KW-0500">Molybdenum</keyword>
<evidence type="ECO:0000256" key="2">
    <source>
        <dbReference type="ARBA" id="ARBA00022723"/>
    </source>
</evidence>
<sequence>MSRTARVSAALLALLALILAACGSNDDKADGSSDAKITIFAAASLQGSFDDLSAAFTKAHPEYTVAPIVYDGSQALAKQIVEGADVDVIAFANESSLDPVTEAGLSDKGSIFATNTMEIAVAPGNPKHITTLADLAKPDVTTVLCAPEVPCGSASQKLLKAANIDVKAVSEETNVTSVVTRIANGEADAGLVYATDVAAAGDKLEGVTLPNADDAINRYPIVVPKNAPSPEAAKAFADFVLSAEGQKILKQYGFGPA</sequence>
<dbReference type="PANTHER" id="PTHR30632">
    <property type="entry name" value="MOLYBDATE-BINDING PERIPLASMIC PROTEIN"/>
    <property type="match status" value="1"/>
</dbReference>
<evidence type="ECO:0000256" key="1">
    <source>
        <dbReference type="ARBA" id="ARBA00009175"/>
    </source>
</evidence>
<dbReference type="InterPro" id="IPR050682">
    <property type="entry name" value="ModA/WtpA"/>
</dbReference>
<evidence type="ECO:0000256" key="3">
    <source>
        <dbReference type="ARBA" id="ARBA00022729"/>
    </source>
</evidence>
<comment type="caution">
    <text evidence="6">The sequence shown here is derived from an EMBL/GenBank/DDBJ whole genome shotgun (WGS) entry which is preliminary data.</text>
</comment>
<dbReference type="Pfam" id="PF13531">
    <property type="entry name" value="SBP_bac_11"/>
    <property type="match status" value="1"/>
</dbReference>
<evidence type="ECO:0000256" key="5">
    <source>
        <dbReference type="SAM" id="SignalP"/>
    </source>
</evidence>
<dbReference type="Gene3D" id="3.40.190.10">
    <property type="entry name" value="Periplasmic binding protein-like II"/>
    <property type="match status" value="2"/>
</dbReference>
<dbReference type="GO" id="GO:0030973">
    <property type="term" value="F:molybdate ion binding"/>
    <property type="evidence" value="ECO:0007669"/>
    <property type="project" value="TreeGrafter"/>
</dbReference>
<organism evidence="6 7">
    <name type="scientific">Gordonia humi</name>
    <dbReference type="NCBI Taxonomy" id="686429"/>
    <lineage>
        <taxon>Bacteria</taxon>
        <taxon>Bacillati</taxon>
        <taxon>Actinomycetota</taxon>
        <taxon>Actinomycetes</taxon>
        <taxon>Mycobacteriales</taxon>
        <taxon>Gordoniaceae</taxon>
        <taxon>Gordonia</taxon>
    </lineage>
</organism>
<dbReference type="InterPro" id="IPR005950">
    <property type="entry name" value="ModA"/>
</dbReference>
<accession>A0A840EUV1</accession>
<dbReference type="PROSITE" id="PS51257">
    <property type="entry name" value="PROKAR_LIPOPROTEIN"/>
    <property type="match status" value="1"/>
</dbReference>
<keyword evidence="3 5" id="KW-0732">Signal</keyword>